<proteinExistence type="predicted"/>
<dbReference type="PANTHER" id="PTHR43702">
    <property type="entry name" value="L-FUCOSE-PROTON SYMPORTER"/>
    <property type="match status" value="1"/>
</dbReference>
<feature type="transmembrane region" description="Helical" evidence="6">
    <location>
        <begin position="425"/>
        <end position="446"/>
    </location>
</feature>
<feature type="transmembrane region" description="Helical" evidence="6">
    <location>
        <begin position="366"/>
        <end position="386"/>
    </location>
</feature>
<dbReference type="CDD" id="cd17394">
    <property type="entry name" value="MFS_FucP_like"/>
    <property type="match status" value="1"/>
</dbReference>
<dbReference type="Pfam" id="PF07690">
    <property type="entry name" value="MFS_1"/>
    <property type="match status" value="1"/>
</dbReference>
<feature type="transmembrane region" description="Helical" evidence="6">
    <location>
        <begin position="147"/>
        <end position="169"/>
    </location>
</feature>
<dbReference type="InterPro" id="IPR036259">
    <property type="entry name" value="MFS_trans_sf"/>
</dbReference>
<feature type="transmembrane region" description="Helical" evidence="6">
    <location>
        <begin position="56"/>
        <end position="77"/>
    </location>
</feature>
<evidence type="ECO:0000256" key="4">
    <source>
        <dbReference type="ARBA" id="ARBA00022989"/>
    </source>
</evidence>
<feature type="transmembrane region" description="Helical" evidence="6">
    <location>
        <begin position="84"/>
        <end position="105"/>
    </location>
</feature>
<feature type="transmembrane region" description="Helical" evidence="6">
    <location>
        <begin position="241"/>
        <end position="261"/>
    </location>
</feature>
<organism evidence="7 8">
    <name type="scientific">Akkermansia muciniphila</name>
    <dbReference type="NCBI Taxonomy" id="239935"/>
    <lineage>
        <taxon>Bacteria</taxon>
        <taxon>Pseudomonadati</taxon>
        <taxon>Verrucomicrobiota</taxon>
        <taxon>Verrucomicrobiia</taxon>
        <taxon>Verrucomicrobiales</taxon>
        <taxon>Akkermansiaceae</taxon>
        <taxon>Akkermansia</taxon>
    </lineage>
</organism>
<feature type="transmembrane region" description="Helical" evidence="6">
    <location>
        <begin position="341"/>
        <end position="359"/>
    </location>
</feature>
<reference evidence="7 8" key="1">
    <citation type="journal article" date="2017" name="BMC Genomics">
        <title>Genome sequencing of 39 Akkermansia muciniphila isolates reveals its population structure, genomic and functional diverisity, and global distribution in mammalian gut microbiotas.</title>
        <authorList>
            <person name="Guo X."/>
            <person name="Li S."/>
            <person name="Zhang J."/>
            <person name="Wu F."/>
            <person name="Li X."/>
            <person name="Wu D."/>
            <person name="Zhang M."/>
            <person name="Ou Z."/>
            <person name="Jie Z."/>
            <person name="Yan Q."/>
            <person name="Li P."/>
            <person name="Yi J."/>
            <person name="Peng Y."/>
        </authorList>
    </citation>
    <scope>NUCLEOTIDE SEQUENCE [LARGE SCALE GENOMIC DNA]</scope>
    <source>
        <strain evidence="7 8">GP43</strain>
    </source>
</reference>
<dbReference type="Gene3D" id="1.20.1250.20">
    <property type="entry name" value="MFS general substrate transporter like domains"/>
    <property type="match status" value="2"/>
</dbReference>
<dbReference type="EMBL" id="PJKN01000007">
    <property type="protein sequence ID" value="PNC53867.1"/>
    <property type="molecule type" value="Genomic_DNA"/>
</dbReference>
<evidence type="ECO:0000256" key="3">
    <source>
        <dbReference type="ARBA" id="ARBA00022692"/>
    </source>
</evidence>
<comment type="caution">
    <text evidence="7">The sequence shown here is derived from an EMBL/GenBank/DDBJ whole genome shotgun (WGS) entry which is preliminary data.</text>
</comment>
<evidence type="ECO:0008006" key="9">
    <source>
        <dbReference type="Google" id="ProtNLM"/>
    </source>
</evidence>
<feature type="transmembrane region" description="Helical" evidence="6">
    <location>
        <begin position="111"/>
        <end position="135"/>
    </location>
</feature>
<feature type="transmembrane region" description="Helical" evidence="6">
    <location>
        <begin position="267"/>
        <end position="286"/>
    </location>
</feature>
<keyword evidence="4 6" id="KW-1133">Transmembrane helix</keyword>
<name>A0AAP8T8K7_9BACT</name>
<feature type="transmembrane region" description="Helical" evidence="6">
    <location>
        <begin position="298"/>
        <end position="321"/>
    </location>
</feature>
<evidence type="ECO:0000256" key="1">
    <source>
        <dbReference type="ARBA" id="ARBA00004429"/>
    </source>
</evidence>
<evidence type="ECO:0000313" key="8">
    <source>
        <dbReference type="Proteomes" id="UP000235914"/>
    </source>
</evidence>
<keyword evidence="5 6" id="KW-0472">Membrane</keyword>
<feature type="transmembrane region" description="Helical" evidence="6">
    <location>
        <begin position="197"/>
        <end position="221"/>
    </location>
</feature>
<keyword evidence="2" id="KW-1003">Cell membrane</keyword>
<feature type="transmembrane region" description="Helical" evidence="6">
    <location>
        <begin position="20"/>
        <end position="36"/>
    </location>
</feature>
<evidence type="ECO:0000256" key="5">
    <source>
        <dbReference type="ARBA" id="ARBA00023136"/>
    </source>
</evidence>
<dbReference type="AlphaFoldDB" id="A0AAP8T8K7"/>
<feature type="transmembrane region" description="Helical" evidence="6">
    <location>
        <begin position="611"/>
        <end position="628"/>
    </location>
</feature>
<keyword evidence="3 6" id="KW-0812">Transmembrane</keyword>
<dbReference type="Proteomes" id="UP000235914">
    <property type="component" value="Unassembled WGS sequence"/>
</dbReference>
<dbReference type="PANTHER" id="PTHR43702:SF11">
    <property type="entry name" value="L-FUCOSE-PROTON SYMPORTER"/>
    <property type="match status" value="1"/>
</dbReference>
<dbReference type="SUPFAM" id="SSF103473">
    <property type="entry name" value="MFS general substrate transporter"/>
    <property type="match status" value="1"/>
</dbReference>
<dbReference type="InterPro" id="IPR011701">
    <property type="entry name" value="MFS"/>
</dbReference>
<sequence length="644" mass="71083">MDNNRTSTVPIVPQRYRLPFFMLVSCFALWGLLNNMTDNLVPAFSKIFMINASESAGVQISFYGAYAVLAIFASILLEEFSYKAGVLIGLGLYMIGALCYIPAAIGQSFDIYLMAIFVLAGGLSILETTCNPFVLSMGSQETSVRRLNFAQAFNPIGSLTGIFLAKYFILAHLNDADMDTRKAMDPEQLNAIVSDELFWVCVPYVGLVAIAAVIWFFFCRYKSDDENAPTRENTQPLSAKLGRLGLCIALILIPFLFQYYSAFEFSMVQQILIMMIGPIAFLLIMPDYRCQLMKLVKLPRYFCGVAAQFFYVGVQIAVWTWTIKYIMSVFPGMQEAAASNYYIFSIILFIACRAITTALMKKFNPANMMSLFAVAGILCCMGTIYLPREISVWTLVGTSGCMSLMFPTIYGIALRGLGSEVKLGAAGLIMAILGGAVITPYMGSWIDNTTVKNQVAYFESINRPLIAQAEAADARKSLSGAMLALYRMSEASPADGEEQARAAGKFQKNMETFLSLPSLEGDAFEQAAKSLPGCSSLKPGELAAFKTNLKRLPVPAGREQQIQQFSLIPALSTLSGNQAEVLDNLIALPLDMKQFQTAQENFVEKAVRSSFFIPIICFAVVLIYGFFFRNTHLKKEEEEKPAQA</sequence>
<evidence type="ECO:0000256" key="6">
    <source>
        <dbReference type="SAM" id="Phobius"/>
    </source>
</evidence>
<dbReference type="GO" id="GO:0005886">
    <property type="term" value="C:plasma membrane"/>
    <property type="evidence" value="ECO:0007669"/>
    <property type="project" value="UniProtKB-SubCell"/>
</dbReference>
<protein>
    <recommendedName>
        <fullName evidence="9">MFS transporter</fullName>
    </recommendedName>
</protein>
<accession>A0AAP8T8K7</accession>
<dbReference type="InterPro" id="IPR050375">
    <property type="entry name" value="MFS_TsgA-like"/>
</dbReference>
<evidence type="ECO:0000313" key="7">
    <source>
        <dbReference type="EMBL" id="PNC53867.1"/>
    </source>
</evidence>
<evidence type="ECO:0000256" key="2">
    <source>
        <dbReference type="ARBA" id="ARBA00022475"/>
    </source>
</evidence>
<feature type="transmembrane region" description="Helical" evidence="6">
    <location>
        <begin position="392"/>
        <end position="413"/>
    </location>
</feature>
<comment type="subcellular location">
    <subcellularLocation>
        <location evidence="1">Cell inner membrane</location>
        <topology evidence="1">Multi-pass membrane protein</topology>
    </subcellularLocation>
</comment>
<dbReference type="GO" id="GO:0022857">
    <property type="term" value="F:transmembrane transporter activity"/>
    <property type="evidence" value="ECO:0007669"/>
    <property type="project" value="InterPro"/>
</dbReference>
<gene>
    <name evidence="7" type="ORF">CXU09_11290</name>
</gene>